<feature type="domain" description="PAS" evidence="9">
    <location>
        <begin position="560"/>
        <end position="631"/>
    </location>
</feature>
<evidence type="ECO:0000259" key="8">
    <source>
        <dbReference type="PROSITE" id="PS50109"/>
    </source>
</evidence>
<feature type="region of interest" description="Disordered" evidence="7">
    <location>
        <begin position="1"/>
        <end position="20"/>
    </location>
</feature>
<dbReference type="InterPro" id="IPR000700">
    <property type="entry name" value="PAS-assoc_C"/>
</dbReference>
<evidence type="ECO:0000259" key="10">
    <source>
        <dbReference type="PROSITE" id="PS50113"/>
    </source>
</evidence>
<dbReference type="CDD" id="cd00082">
    <property type="entry name" value="HisKA"/>
    <property type="match status" value="1"/>
</dbReference>
<dbReference type="Pfam" id="PF08448">
    <property type="entry name" value="PAS_4"/>
    <property type="match status" value="4"/>
</dbReference>
<dbReference type="InterPro" id="IPR003661">
    <property type="entry name" value="HisK_dim/P_dom"/>
</dbReference>
<comment type="caution">
    <text evidence="11">The sequence shown here is derived from an EMBL/GenBank/DDBJ whole genome shotgun (WGS) entry which is preliminary data.</text>
</comment>
<dbReference type="PANTHER" id="PTHR43304:SF1">
    <property type="entry name" value="PAC DOMAIN-CONTAINING PROTEIN"/>
    <property type="match status" value="1"/>
</dbReference>
<dbReference type="NCBIfam" id="TIGR00229">
    <property type="entry name" value="sensory_box"/>
    <property type="match status" value="3"/>
</dbReference>
<feature type="coiled-coil region" evidence="6">
    <location>
        <begin position="841"/>
        <end position="875"/>
    </location>
</feature>
<comment type="catalytic activity">
    <reaction evidence="1">
        <text>ATP + protein L-histidine = ADP + protein N-phospho-L-histidine.</text>
        <dbReference type="EC" id="2.7.13.3"/>
    </reaction>
</comment>
<dbReference type="InterPro" id="IPR036097">
    <property type="entry name" value="HisK_dim/P_sf"/>
</dbReference>
<evidence type="ECO:0000256" key="6">
    <source>
        <dbReference type="SAM" id="Coils"/>
    </source>
</evidence>
<feature type="domain" description="Histidine kinase" evidence="8">
    <location>
        <begin position="878"/>
        <end position="1111"/>
    </location>
</feature>
<feature type="domain" description="PAC" evidence="10">
    <location>
        <begin position="766"/>
        <end position="821"/>
    </location>
</feature>
<dbReference type="Proteomes" id="UP000700732">
    <property type="component" value="Unassembled WGS sequence"/>
</dbReference>
<dbReference type="PROSITE" id="PS50113">
    <property type="entry name" value="PAC"/>
    <property type="match status" value="3"/>
</dbReference>
<dbReference type="EMBL" id="VFIA01000006">
    <property type="protein sequence ID" value="MBC3790754.1"/>
    <property type="molecule type" value="Genomic_DNA"/>
</dbReference>
<evidence type="ECO:0000259" key="9">
    <source>
        <dbReference type="PROSITE" id="PS50112"/>
    </source>
</evidence>
<proteinExistence type="predicted"/>
<dbReference type="InterPro" id="IPR052162">
    <property type="entry name" value="Sensor_kinase/Photoreceptor"/>
</dbReference>
<evidence type="ECO:0000256" key="5">
    <source>
        <dbReference type="ARBA" id="ARBA00022777"/>
    </source>
</evidence>
<reference evidence="11 12" key="1">
    <citation type="submission" date="2019-06" db="EMBL/GenBank/DDBJ databases">
        <title>Spirosoma utsteinense sp. nov. isolated from Antarctic ice-free soils.</title>
        <authorList>
            <person name="Tahon G."/>
        </authorList>
    </citation>
    <scope>NUCLEOTIDE SEQUENCE [LARGE SCALE GENOMIC DNA]</scope>
    <source>
        <strain evidence="11 12">LMG 31447</strain>
    </source>
</reference>
<dbReference type="Gene3D" id="1.10.287.130">
    <property type="match status" value="1"/>
</dbReference>
<dbReference type="InterPro" id="IPR003594">
    <property type="entry name" value="HATPase_dom"/>
</dbReference>
<dbReference type="Pfam" id="PF02518">
    <property type="entry name" value="HATPase_c"/>
    <property type="match status" value="1"/>
</dbReference>
<keyword evidence="3" id="KW-0597">Phosphoprotein</keyword>
<evidence type="ECO:0000256" key="2">
    <source>
        <dbReference type="ARBA" id="ARBA00012438"/>
    </source>
</evidence>
<evidence type="ECO:0000256" key="4">
    <source>
        <dbReference type="ARBA" id="ARBA00022679"/>
    </source>
</evidence>
<keyword evidence="6" id="KW-0175">Coiled coil</keyword>
<dbReference type="PRINTS" id="PR00344">
    <property type="entry name" value="BCTRLSENSOR"/>
</dbReference>
<keyword evidence="4" id="KW-0808">Transferase</keyword>
<name>A0ABR6W2B3_9BACT</name>
<accession>A0ABR6W2B3</accession>
<dbReference type="InterPro" id="IPR005467">
    <property type="entry name" value="His_kinase_dom"/>
</dbReference>
<dbReference type="RefSeq" id="WP_186736579.1">
    <property type="nucleotide sequence ID" value="NZ_VFIA01000006.1"/>
</dbReference>
<dbReference type="Pfam" id="PF08447">
    <property type="entry name" value="PAS_3"/>
    <property type="match status" value="1"/>
</dbReference>
<dbReference type="InterPro" id="IPR036890">
    <property type="entry name" value="HATPase_C_sf"/>
</dbReference>
<dbReference type="PANTHER" id="PTHR43304">
    <property type="entry name" value="PHYTOCHROME-LIKE PROTEIN CPH1"/>
    <property type="match status" value="1"/>
</dbReference>
<dbReference type="InterPro" id="IPR000014">
    <property type="entry name" value="PAS"/>
</dbReference>
<gene>
    <name evidence="11" type="ORF">FH603_1245</name>
</gene>
<dbReference type="SMART" id="SM00387">
    <property type="entry name" value="HATPase_c"/>
    <property type="match status" value="1"/>
</dbReference>
<dbReference type="SMART" id="SM00388">
    <property type="entry name" value="HisKA"/>
    <property type="match status" value="1"/>
</dbReference>
<dbReference type="PROSITE" id="PS50109">
    <property type="entry name" value="HIS_KIN"/>
    <property type="match status" value="1"/>
</dbReference>
<evidence type="ECO:0000256" key="7">
    <source>
        <dbReference type="SAM" id="MobiDB-lite"/>
    </source>
</evidence>
<organism evidence="11 12">
    <name type="scientific">Spirosoma utsteinense</name>
    <dbReference type="NCBI Taxonomy" id="2585773"/>
    <lineage>
        <taxon>Bacteria</taxon>
        <taxon>Pseudomonadati</taxon>
        <taxon>Bacteroidota</taxon>
        <taxon>Cytophagia</taxon>
        <taxon>Cytophagales</taxon>
        <taxon>Cytophagaceae</taxon>
        <taxon>Spirosoma</taxon>
    </lineage>
</organism>
<dbReference type="Pfam" id="PF00512">
    <property type="entry name" value="HisKA"/>
    <property type="match status" value="1"/>
</dbReference>
<feature type="domain" description="PAS" evidence="9">
    <location>
        <begin position="183"/>
        <end position="253"/>
    </location>
</feature>
<protein>
    <recommendedName>
        <fullName evidence="2">histidine kinase</fullName>
        <ecNumber evidence="2">2.7.13.3</ecNumber>
    </recommendedName>
</protein>
<dbReference type="InterPro" id="IPR001610">
    <property type="entry name" value="PAC"/>
</dbReference>
<dbReference type="InterPro" id="IPR013655">
    <property type="entry name" value="PAS_fold_3"/>
</dbReference>
<dbReference type="Gene3D" id="3.30.450.20">
    <property type="entry name" value="PAS domain"/>
    <property type="match status" value="6"/>
</dbReference>
<evidence type="ECO:0000256" key="3">
    <source>
        <dbReference type="ARBA" id="ARBA00022553"/>
    </source>
</evidence>
<dbReference type="SMART" id="SM00091">
    <property type="entry name" value="PAS"/>
    <property type="match status" value="5"/>
</dbReference>
<dbReference type="Gene3D" id="3.30.565.10">
    <property type="entry name" value="Histidine kinase-like ATPase, C-terminal domain"/>
    <property type="match status" value="1"/>
</dbReference>
<dbReference type="InterPro" id="IPR004358">
    <property type="entry name" value="Sig_transdc_His_kin-like_C"/>
</dbReference>
<dbReference type="InterPro" id="IPR013656">
    <property type="entry name" value="PAS_4"/>
</dbReference>
<evidence type="ECO:0000313" key="12">
    <source>
        <dbReference type="Proteomes" id="UP000700732"/>
    </source>
</evidence>
<feature type="domain" description="PAC" evidence="10">
    <location>
        <begin position="256"/>
        <end position="308"/>
    </location>
</feature>
<dbReference type="EC" id="2.7.13.3" evidence="2"/>
<dbReference type="SUPFAM" id="SSF47384">
    <property type="entry name" value="Homodimeric domain of signal transducing histidine kinase"/>
    <property type="match status" value="1"/>
</dbReference>
<keyword evidence="12" id="KW-1185">Reference proteome</keyword>
<evidence type="ECO:0000313" key="11">
    <source>
        <dbReference type="EMBL" id="MBC3790754.1"/>
    </source>
</evidence>
<sequence>MSVTTTPSGQHKEVSQPNPYPFLVGGGEMGTLTRSFDWSATVLGDPNTWPQSLRTLVGMLLAANSPMFLWWGPDLIQFYNDAYRPSLGNQGKHPGALGQCGQECWPEIWPEIGPLIDQVLNEGLSVCREDQLLPIYRNGQLEDVYWSYAYTPVRDESNQVAGVLVTCTETTVAVGKRLQLEQREHYLRELTETVPAILWVTQSDGRCTYLNKQWYNYTDQSPETAEGFGWLDATHPDDRAEAARKFLYAHERQIPFNTHYRLRGKDGQYRWSIDKGSPRFGPTGQYEGMVGTVVDVHEQKLAEEETRKLVAVIDASQEFIGLANPDTTIQYVNPAALAMLGWTSITDKRLADGIYPPDWPLAQQLLKQFMEQGHFSQEIRFVNALTGNPFWLNWNAVAIREATTDAIVGLATVSPNIDRRKRDEQDLRESEAKYRSLIEQAPVATGLFVGRDLRIEQANAPMLRIWGKGNDVLGKRLADALPELKGQPFLEILENLFTTKEPFVGSSIPADILIDGQLKTSYFDFTYQPLFDEQGQVYAILDMATDVTEQVLARQKGEENQRQVLDSFEQSPVGITIIKKQDLTFRMANAFYAQLVGRTPDELIGKPMLEAIPELKGQGFDELLQQVIDTGIPYVATEVAVDLVRNDQLETLYVDMTYQPERSTDPASSAGVLVVAIDVTQQVRARKAIESSEAKLRSVITTAPAAMGLFVGRDLIVDLPNQTFIDIVGKGPDIAGKPLREVMPELESQPFLQILDEVYTSGKMYQSFGTQVDIVQQGVMTHNFYNITYTPLLDAEGQVYAILDIAIDVSEQVLAQQQLTQSEERYRTLSAELDLQVQQRTAELEARNNEFIMANEELEQANQNLTRSNKNLEQFAYVASHDLQEPLRKIQQFGDLLNAQYAASIGDGVVYLERMQSAASRMSRLIRDLLSFSRISTQQELTQLVSLNKVVELVLNDLELTIQESGAAIQVDPLPTIPGDKLQLGQLFQNLLTNALKFRRKDPAGSYIPPQIHVSHQQVTALDLPPSVKPLRSAPVYYRIDVSDNGIGFAEHYTDRIFQVFQRLHGRNEFSGTGIGLAICQKVVENHNGALVATSQPGQGATFSIYLPLQSGRDGVLPVAS</sequence>
<dbReference type="InterPro" id="IPR035965">
    <property type="entry name" value="PAS-like_dom_sf"/>
</dbReference>
<dbReference type="CDD" id="cd00130">
    <property type="entry name" value="PAS"/>
    <property type="match status" value="3"/>
</dbReference>
<evidence type="ECO:0000256" key="1">
    <source>
        <dbReference type="ARBA" id="ARBA00000085"/>
    </source>
</evidence>
<feature type="domain" description="PAC" evidence="10">
    <location>
        <begin position="375"/>
        <end position="429"/>
    </location>
</feature>
<dbReference type="SUPFAM" id="SSF55785">
    <property type="entry name" value="PYP-like sensor domain (PAS domain)"/>
    <property type="match status" value="5"/>
</dbReference>
<keyword evidence="5" id="KW-0418">Kinase</keyword>
<dbReference type="SUPFAM" id="SSF55874">
    <property type="entry name" value="ATPase domain of HSP90 chaperone/DNA topoisomerase II/histidine kinase"/>
    <property type="match status" value="1"/>
</dbReference>
<dbReference type="SMART" id="SM00086">
    <property type="entry name" value="PAC"/>
    <property type="match status" value="4"/>
</dbReference>
<dbReference type="PROSITE" id="PS50112">
    <property type="entry name" value="PAS"/>
    <property type="match status" value="2"/>
</dbReference>